<feature type="transmembrane region" description="Helical" evidence="1">
    <location>
        <begin position="30"/>
        <end position="54"/>
    </location>
</feature>
<proteinExistence type="predicted"/>
<evidence type="ECO:0000256" key="1">
    <source>
        <dbReference type="SAM" id="Phobius"/>
    </source>
</evidence>
<keyword evidence="3" id="KW-1185">Reference proteome</keyword>
<keyword evidence="1" id="KW-0812">Transmembrane</keyword>
<name>A0A7W7CAL6_9PSEU</name>
<gene>
    <name evidence="2" type="ORF">HNR67_003724</name>
</gene>
<protein>
    <submittedName>
        <fullName evidence="2">Flp pilus assembly protein TadB</fullName>
    </submittedName>
</protein>
<keyword evidence="1" id="KW-0472">Membrane</keyword>
<keyword evidence="1" id="KW-1133">Transmembrane helix</keyword>
<evidence type="ECO:0000313" key="2">
    <source>
        <dbReference type="EMBL" id="MBB4677606.1"/>
    </source>
</evidence>
<dbReference type="Proteomes" id="UP000533598">
    <property type="component" value="Unassembled WGS sequence"/>
</dbReference>
<sequence>MAQLNKYVESARAAAGSDTARGVRRLVFRLLLVAALVAVVLVIGAVALGVWLLVNADSALAWLNGILNQFEPIVTFFSRFTGG</sequence>
<accession>A0A7W7CAL6</accession>
<organism evidence="2 3">
    <name type="scientific">Crossiella cryophila</name>
    <dbReference type="NCBI Taxonomy" id="43355"/>
    <lineage>
        <taxon>Bacteria</taxon>
        <taxon>Bacillati</taxon>
        <taxon>Actinomycetota</taxon>
        <taxon>Actinomycetes</taxon>
        <taxon>Pseudonocardiales</taxon>
        <taxon>Pseudonocardiaceae</taxon>
        <taxon>Crossiella</taxon>
    </lineage>
</organism>
<dbReference type="EMBL" id="JACHMH010000001">
    <property type="protein sequence ID" value="MBB4677606.1"/>
    <property type="molecule type" value="Genomic_DNA"/>
</dbReference>
<comment type="caution">
    <text evidence="2">The sequence shown here is derived from an EMBL/GenBank/DDBJ whole genome shotgun (WGS) entry which is preliminary data.</text>
</comment>
<evidence type="ECO:0000313" key="3">
    <source>
        <dbReference type="Proteomes" id="UP000533598"/>
    </source>
</evidence>
<dbReference type="RefSeq" id="WP_185003530.1">
    <property type="nucleotide sequence ID" value="NZ_BAAAUI010000023.1"/>
</dbReference>
<reference evidence="2 3" key="1">
    <citation type="submission" date="2020-08" db="EMBL/GenBank/DDBJ databases">
        <title>Sequencing the genomes of 1000 actinobacteria strains.</title>
        <authorList>
            <person name="Klenk H.-P."/>
        </authorList>
    </citation>
    <scope>NUCLEOTIDE SEQUENCE [LARGE SCALE GENOMIC DNA]</scope>
    <source>
        <strain evidence="2 3">DSM 44230</strain>
    </source>
</reference>
<dbReference type="AlphaFoldDB" id="A0A7W7CAL6"/>